<sequence>MGLMAFRQEFAGVIAELPTSPQFAVQSPTYTPDVMIEFNAAVQRYERQVSVWQKSFLAALEKIRAAFDQIPDDQIEPAISYFAEDALPEVFRNLDDRLVDLRSAQTRLQEISPSAHESEVVSTGLARALAAIEKHTEILQHFKESVGLIPEEYHPDNRPVGDVLSSIEDFDNWFDRILKH</sequence>
<gene>
    <name evidence="1" type="ORF">HQ945_09825</name>
</gene>
<protein>
    <submittedName>
        <fullName evidence="1">Uncharacterized protein</fullName>
    </submittedName>
</protein>
<organism evidence="1 2">
    <name type="scientific">Phyllobacterium pellucidum</name>
    <dbReference type="NCBI Taxonomy" id="2740464"/>
    <lineage>
        <taxon>Bacteria</taxon>
        <taxon>Pseudomonadati</taxon>
        <taxon>Pseudomonadota</taxon>
        <taxon>Alphaproteobacteria</taxon>
        <taxon>Hyphomicrobiales</taxon>
        <taxon>Phyllobacteriaceae</taxon>
        <taxon>Phyllobacterium</taxon>
    </lineage>
</organism>
<evidence type="ECO:0000313" key="2">
    <source>
        <dbReference type="Proteomes" id="UP000550508"/>
    </source>
</evidence>
<reference evidence="1 2" key="1">
    <citation type="submission" date="2020-05" db="EMBL/GenBank/DDBJ databases">
        <authorList>
            <person name="Kim M.K."/>
        </authorList>
    </citation>
    <scope>NUCLEOTIDE SEQUENCE [LARGE SCALE GENOMIC DNA]</scope>
    <source>
        <strain evidence="1 2">BT25</strain>
    </source>
</reference>
<proteinExistence type="predicted"/>
<evidence type="ECO:0000313" key="1">
    <source>
        <dbReference type="EMBL" id="NTS31549.1"/>
    </source>
</evidence>
<dbReference type="RefSeq" id="WP_113280596.1">
    <property type="nucleotide sequence ID" value="NZ_JABUMX010000002.1"/>
</dbReference>
<dbReference type="AlphaFoldDB" id="A0A849VSA5"/>
<accession>A0A849VSA5</accession>
<dbReference type="EMBL" id="JABUMX010000002">
    <property type="protein sequence ID" value="NTS31549.1"/>
    <property type="molecule type" value="Genomic_DNA"/>
</dbReference>
<name>A0A849VSA5_9HYPH</name>
<comment type="caution">
    <text evidence="1">The sequence shown here is derived from an EMBL/GenBank/DDBJ whole genome shotgun (WGS) entry which is preliminary data.</text>
</comment>
<keyword evidence="2" id="KW-1185">Reference proteome</keyword>
<dbReference type="Proteomes" id="UP000550508">
    <property type="component" value="Unassembled WGS sequence"/>
</dbReference>